<comment type="caution">
    <text evidence="1">The sequence shown here is derived from an EMBL/GenBank/DDBJ whole genome shotgun (WGS) entry which is preliminary data.</text>
</comment>
<keyword evidence="2" id="KW-1185">Reference proteome</keyword>
<protein>
    <submittedName>
        <fullName evidence="1">WD40 repeat-like protein</fullName>
    </submittedName>
</protein>
<sequence>MTYRVVRAQMDIDRSLTELAIQLCNMLAFAKECAELKKIEGKNDVIREVGQLVVQGAVLIDECMEHGLLGRTVYTSFLDVKTRMQECQTKLANLRGDLSLTLQIRTYQKVENMETSRNFEILKELPRVEAGYDRAYRCLSGTRQEVIDNVLRWATDLTPGQPRIFWLYGLGGEGKTAIAHSVASALDDNGILGGSFFFSRDIAERRRSDWVFSTLAFQLSNRHPMLAQAVSEEFGRNREVFHSAANQFHILFRKPLASVQQQLDPNSPLVFVLDGLDECTTDEGQRDRLLALISQIGDLPSMCRFILTCRPEPDIKGSLTTLSLVHAFPLGQHSTLTIDKDITNFFTRSFNKLVTRYPASCTMGWPGLEKLLALVKRAAGLFIWAVTAVRFIEDPVADDPVEQLNLLLHDMPPPSIPGSSPSPSILLDGLYLQVLRQAYPAYIPMKRLAVIGAIVTSRSPLPPAVLGALLGMGSLDKPKRLHDMVYEAIAKLQSVIYIPEWEKGPLQPLRIIHPSFVDFIVNPDRCVDRQFVIHEPTYHLMLAKQCLQHMHETLRTNVCRLEDSYRLNTEVPDLADRLDKYLPRHVRYACQFWAEHVFRAAEDESDVLFAPVRAFISENLLNWVEALSLLGRLESSRSSLLLIEQWLQKPGRSPKHESLVQIVQDAQRFVQEFRSPIRQSALHVHISAMAFTPFEAPLREMFKTRYPQTVDILTGNTHYWTACCAVYEGHKNNVRAVAYHPDGTQIATASWDRTVIIWDTRTGATVGQPLTGHTSNVNAVLYSPDGSKIATCSPDKTIRIWNSKTGAQIGEPMTGHTHWIQEIAYSPTGTFIASGSADNSVRMWSPFTGTAIGKPMLGHTDMVTTVSVSPDGLFIVSGSEDHSVRIWNSNTNEQVGDPMIGHSLRVVTVAWSPRGSQILSGGVDSVICLWNPATRTQIREPLVGHDDRVITAAYSTDGSRIVSGSYDRTVRLWDALTGAALTPSLTGHLAWVGGVAFSPDGRQFASASSDKTLRIWDTAAAISVGDQKSAHSKWVTAVAISPDGSHIVSASEDNTIMLWDMSKAHSTEASDGTPLIGHTERVTSLAFSPDGTQIVSGSADKTLRIWSTKTASSVSEPLEGHTAWVELVVWSPDGQTIVSGSWDCTLRRWDAKTGASKGEPLTGHKDWIISAAISPNSAQLATGSGDKSIILWDLHTGAAVGEPILGHTDWVTAVAYTPDGSRVVSGSKDKSVRVWSAATGEAVGQPMNGHKDTVTSVEFSSDGLYITSASRDMIVKVWDTRVADVLSRESHVALCEKWLASEKSTDTPFPWFMGNNEGWIMGPGQRRLWYMPAANRGDKFAIHGTRLVIGGGSGVVTILDALPILQSIYLPPLPLYKA</sequence>
<dbReference type="Proteomes" id="UP000814140">
    <property type="component" value="Unassembled WGS sequence"/>
</dbReference>
<gene>
    <name evidence="1" type="ORF">BV25DRAFT_831063</name>
</gene>
<evidence type="ECO:0000313" key="2">
    <source>
        <dbReference type="Proteomes" id="UP000814140"/>
    </source>
</evidence>
<organism evidence="1 2">
    <name type="scientific">Artomyces pyxidatus</name>
    <dbReference type="NCBI Taxonomy" id="48021"/>
    <lineage>
        <taxon>Eukaryota</taxon>
        <taxon>Fungi</taxon>
        <taxon>Dikarya</taxon>
        <taxon>Basidiomycota</taxon>
        <taxon>Agaricomycotina</taxon>
        <taxon>Agaricomycetes</taxon>
        <taxon>Russulales</taxon>
        <taxon>Auriscalpiaceae</taxon>
        <taxon>Artomyces</taxon>
    </lineage>
</organism>
<reference evidence="1" key="2">
    <citation type="journal article" date="2022" name="New Phytol.">
        <title>Evolutionary transition to the ectomycorrhizal habit in the genomes of a hyperdiverse lineage of mushroom-forming fungi.</title>
        <authorList>
            <person name="Looney B."/>
            <person name="Miyauchi S."/>
            <person name="Morin E."/>
            <person name="Drula E."/>
            <person name="Courty P.E."/>
            <person name="Kohler A."/>
            <person name="Kuo A."/>
            <person name="LaButti K."/>
            <person name="Pangilinan J."/>
            <person name="Lipzen A."/>
            <person name="Riley R."/>
            <person name="Andreopoulos W."/>
            <person name="He G."/>
            <person name="Johnson J."/>
            <person name="Nolan M."/>
            <person name="Tritt A."/>
            <person name="Barry K.W."/>
            <person name="Grigoriev I.V."/>
            <person name="Nagy L.G."/>
            <person name="Hibbett D."/>
            <person name="Henrissat B."/>
            <person name="Matheny P.B."/>
            <person name="Labbe J."/>
            <person name="Martin F.M."/>
        </authorList>
    </citation>
    <scope>NUCLEOTIDE SEQUENCE</scope>
    <source>
        <strain evidence="1">HHB10654</strain>
    </source>
</reference>
<accession>A0ACB8SY26</accession>
<evidence type="ECO:0000313" key="1">
    <source>
        <dbReference type="EMBL" id="KAI0061060.1"/>
    </source>
</evidence>
<proteinExistence type="predicted"/>
<dbReference type="EMBL" id="MU277215">
    <property type="protein sequence ID" value="KAI0061060.1"/>
    <property type="molecule type" value="Genomic_DNA"/>
</dbReference>
<name>A0ACB8SY26_9AGAM</name>
<reference evidence="1" key="1">
    <citation type="submission" date="2021-03" db="EMBL/GenBank/DDBJ databases">
        <authorList>
            <consortium name="DOE Joint Genome Institute"/>
            <person name="Ahrendt S."/>
            <person name="Looney B.P."/>
            <person name="Miyauchi S."/>
            <person name="Morin E."/>
            <person name="Drula E."/>
            <person name="Courty P.E."/>
            <person name="Chicoki N."/>
            <person name="Fauchery L."/>
            <person name="Kohler A."/>
            <person name="Kuo A."/>
            <person name="Labutti K."/>
            <person name="Pangilinan J."/>
            <person name="Lipzen A."/>
            <person name="Riley R."/>
            <person name="Andreopoulos W."/>
            <person name="He G."/>
            <person name="Johnson J."/>
            <person name="Barry K.W."/>
            <person name="Grigoriev I.V."/>
            <person name="Nagy L."/>
            <person name="Hibbett D."/>
            <person name="Henrissat B."/>
            <person name="Matheny P.B."/>
            <person name="Labbe J."/>
            <person name="Martin F."/>
        </authorList>
    </citation>
    <scope>NUCLEOTIDE SEQUENCE</scope>
    <source>
        <strain evidence="1">HHB10654</strain>
    </source>
</reference>